<evidence type="ECO:0000256" key="4">
    <source>
        <dbReference type="ARBA" id="ARBA00022840"/>
    </source>
</evidence>
<reference evidence="6 7" key="1">
    <citation type="submission" date="2024-09" db="EMBL/GenBank/DDBJ databases">
        <authorList>
            <person name="Sun Q."/>
            <person name="Mori K."/>
        </authorList>
    </citation>
    <scope>NUCLEOTIDE SEQUENCE [LARGE SCALE GENOMIC DNA]</scope>
    <source>
        <strain evidence="6 7">JCM 3324</strain>
    </source>
</reference>
<dbReference type="InterPro" id="IPR000212">
    <property type="entry name" value="DNA_helicase_UvrD/REP"/>
</dbReference>
<keyword evidence="3" id="KW-0347">Helicase</keyword>
<evidence type="ECO:0000256" key="3">
    <source>
        <dbReference type="ARBA" id="ARBA00022806"/>
    </source>
</evidence>
<evidence type="ECO:0000259" key="5">
    <source>
        <dbReference type="SMART" id="SM00487"/>
    </source>
</evidence>
<accession>A0ABV5NLL3</accession>
<dbReference type="RefSeq" id="WP_345389911.1">
    <property type="nucleotide sequence ID" value="NZ_BAAAXS010000001.1"/>
</dbReference>
<comment type="caution">
    <text evidence="6">The sequence shown here is derived from an EMBL/GenBank/DDBJ whole genome shotgun (WGS) entry which is preliminary data.</text>
</comment>
<keyword evidence="2" id="KW-0378">Hydrolase</keyword>
<evidence type="ECO:0000256" key="2">
    <source>
        <dbReference type="ARBA" id="ARBA00022801"/>
    </source>
</evidence>
<proteinExistence type="predicted"/>
<dbReference type="Proteomes" id="UP001589568">
    <property type="component" value="Unassembled WGS sequence"/>
</dbReference>
<dbReference type="Pfam" id="PF13361">
    <property type="entry name" value="UvrD_C"/>
    <property type="match status" value="1"/>
</dbReference>
<dbReference type="PANTHER" id="PTHR11070:SF2">
    <property type="entry name" value="ATP-DEPENDENT DNA HELICASE SRS2"/>
    <property type="match status" value="1"/>
</dbReference>
<keyword evidence="1" id="KW-0547">Nucleotide-binding</keyword>
<organism evidence="6 7">
    <name type="scientific">Nonomuraea salmonea</name>
    <dbReference type="NCBI Taxonomy" id="46181"/>
    <lineage>
        <taxon>Bacteria</taxon>
        <taxon>Bacillati</taxon>
        <taxon>Actinomycetota</taxon>
        <taxon>Actinomycetes</taxon>
        <taxon>Streptosporangiales</taxon>
        <taxon>Streptosporangiaceae</taxon>
        <taxon>Nonomuraea</taxon>
    </lineage>
</organism>
<evidence type="ECO:0000313" key="7">
    <source>
        <dbReference type="Proteomes" id="UP001589568"/>
    </source>
</evidence>
<dbReference type="InterPro" id="IPR027417">
    <property type="entry name" value="P-loop_NTPase"/>
</dbReference>
<name>A0ABV5NLL3_9ACTN</name>
<dbReference type="InterPro" id="IPR014001">
    <property type="entry name" value="Helicase_ATP-bd"/>
</dbReference>
<sequence>MPRLAIGPEFPRELSALAQPVRRDAVVALRRFLLNVSGAPHPERVRGARDPRVATLRLAPGHRGVVVRQRDVYWLRTVLPDPDAWSYARRHRYGVNPVIGVVEEWDAEALERVEPALRRSVRPSRLFDAICDGDLLGLGLDGVALPLFRLITTEADVAALEPLLPPTQYAPLAVLARGGTMAEAWRELDAWRASADDAGPIDTDDLYAALRRSPDRAAFVPDKVALDRVLASPEWCTFLRPAQHRLAKAARYDHPVLVIGGAGTGKTVIALHRAAHLALRGAGPVLLVTFSQSLAEELSARLDLLIEDEVVRKRVEVDNAERLAVRIVAAAEGRRPALVGPGARSLAQLTDEALRVLSIATGDLLDDVDPALKPYRHVVVDEAQDVSPAQWRLLRAVVPRARDDLFIVGDPHQRVTDTRVALGSVGIPADQHLLGVSYRLPQELLSFVVRLRGGGPSPGLVKGVTDMYDYSATHHGERPVVRAYDSEEAELAGLRATVESWLADGVSPAEIAVGARNQRLVRAAKETLDGLDVRALTFQHLKGLEFERVALIGVAEGIVPEPPSQGPPQDPAPDPYARARALQRERSILFVACTRARSMLYISHSGRGSPFLPL</sequence>
<evidence type="ECO:0000256" key="1">
    <source>
        <dbReference type="ARBA" id="ARBA00022741"/>
    </source>
</evidence>
<dbReference type="Gene3D" id="3.40.50.300">
    <property type="entry name" value="P-loop containing nucleotide triphosphate hydrolases"/>
    <property type="match status" value="2"/>
</dbReference>
<feature type="domain" description="Helicase ATP-binding" evidence="5">
    <location>
        <begin position="235"/>
        <end position="467"/>
    </location>
</feature>
<dbReference type="EMBL" id="JBHMCF010000012">
    <property type="protein sequence ID" value="MFB9471208.1"/>
    <property type="molecule type" value="Genomic_DNA"/>
</dbReference>
<keyword evidence="7" id="KW-1185">Reference proteome</keyword>
<dbReference type="SUPFAM" id="SSF52540">
    <property type="entry name" value="P-loop containing nucleoside triphosphate hydrolases"/>
    <property type="match status" value="1"/>
</dbReference>
<dbReference type="InterPro" id="IPR014017">
    <property type="entry name" value="DNA_helicase_UvrD-like_C"/>
</dbReference>
<dbReference type="PANTHER" id="PTHR11070">
    <property type="entry name" value="UVRD / RECB / PCRA DNA HELICASE FAMILY MEMBER"/>
    <property type="match status" value="1"/>
</dbReference>
<evidence type="ECO:0000313" key="6">
    <source>
        <dbReference type="EMBL" id="MFB9471208.1"/>
    </source>
</evidence>
<protein>
    <submittedName>
        <fullName evidence="6">UvrD-helicase domain-containing protein</fullName>
    </submittedName>
</protein>
<dbReference type="Pfam" id="PF13245">
    <property type="entry name" value="AAA_19"/>
    <property type="match status" value="1"/>
</dbReference>
<dbReference type="SMART" id="SM00487">
    <property type="entry name" value="DEXDc"/>
    <property type="match status" value="1"/>
</dbReference>
<gene>
    <name evidence="6" type="ORF">ACFFR3_16925</name>
</gene>
<keyword evidence="4" id="KW-0067">ATP-binding</keyword>